<dbReference type="EMBL" id="CP007243">
    <property type="protein sequence ID" value="AIA31167.1"/>
    <property type="molecule type" value="Genomic_DNA"/>
</dbReference>
<evidence type="ECO:0000256" key="6">
    <source>
        <dbReference type="RuleBase" id="RU003797"/>
    </source>
</evidence>
<reference evidence="8 9" key="2">
    <citation type="journal article" date="2015" name="Biomed. Res. Int.">
        <title>Effects of Arsenite Resistance on the Growth and Functional Gene Expression of Leptospirillum ferriphilum and Acidithiobacillus thiooxidans in Pure Culture and Coculture.</title>
        <authorList>
            <person name="Jiang H."/>
            <person name="Liang Y."/>
            <person name="Yin H."/>
            <person name="Xiao Y."/>
            <person name="Guo X."/>
            <person name="Xu Y."/>
            <person name="Hu Q."/>
            <person name="Liu H."/>
            <person name="Liu X."/>
        </authorList>
    </citation>
    <scope>NUCLEOTIDE SEQUENCE [LARGE SCALE GENOMIC DNA]</scope>
    <source>
        <strain evidence="8 9">YSK</strain>
    </source>
</reference>
<dbReference type="GO" id="GO:0008237">
    <property type="term" value="F:metallopeptidase activity"/>
    <property type="evidence" value="ECO:0007669"/>
    <property type="project" value="UniProtKB-KW"/>
</dbReference>
<dbReference type="InterPro" id="IPR046778">
    <property type="entry name" value="UPF0758_N"/>
</dbReference>
<dbReference type="SUPFAM" id="SSF47781">
    <property type="entry name" value="RuvA domain 2-like"/>
    <property type="match status" value="1"/>
</dbReference>
<dbReference type="OrthoDB" id="9804482at2"/>
<sequence length="237" mass="26355">MKERETHYCVREWSEGDRPRERLRDRGPAALHDAELLAILLRVGNRGESSVALAQRLLAKYGGLEGVAAAGFSALSSLSGMGLAKAAQIMAGIELGRRVSGKARPFRPEIRSARDVYDILGARLRDEKKESFWVLLLDQRHRLQNAVRISEGSLSMTLVHPREAFQPAIRDSAAAVLFVHNHPSGDPEPSSDDWSLTERLKECGELLGIRVLDHVVLGDHAWVSLEERGGLKSRRQR</sequence>
<dbReference type="InterPro" id="IPR037518">
    <property type="entry name" value="MPN"/>
</dbReference>
<dbReference type="GO" id="GO:0046872">
    <property type="term" value="F:metal ion binding"/>
    <property type="evidence" value="ECO:0007669"/>
    <property type="project" value="UniProtKB-KW"/>
</dbReference>
<dbReference type="InterPro" id="IPR020891">
    <property type="entry name" value="UPF0758_CS"/>
</dbReference>
<evidence type="ECO:0000259" key="7">
    <source>
        <dbReference type="PROSITE" id="PS50249"/>
    </source>
</evidence>
<proteinExistence type="inferred from homology"/>
<dbReference type="NCBIfam" id="NF000642">
    <property type="entry name" value="PRK00024.1"/>
    <property type="match status" value="1"/>
</dbReference>
<comment type="similarity">
    <text evidence="6">Belongs to the UPF0758 family.</text>
</comment>
<keyword evidence="9" id="KW-1185">Reference proteome</keyword>
<reference evidence="9" key="1">
    <citation type="submission" date="2014-02" db="EMBL/GenBank/DDBJ databases">
        <title>Complete genome sequence and comparative genomic analysis of the nitrogen-fixing bacterium Leptospirillum ferriphilum YSK.</title>
        <authorList>
            <person name="Guo X."/>
            <person name="Yin H."/>
            <person name="Liang Y."/>
            <person name="Hu Q."/>
            <person name="Ma L."/>
            <person name="Xiao Y."/>
            <person name="Zhang X."/>
            <person name="Qiu G."/>
            <person name="Liu X."/>
        </authorList>
    </citation>
    <scope>NUCLEOTIDE SEQUENCE [LARGE SCALE GENOMIC DNA]</scope>
    <source>
        <strain evidence="9">YSK</strain>
    </source>
</reference>
<dbReference type="RefSeq" id="WP_038506264.1">
    <property type="nucleotide sequence ID" value="NZ_CP007243.1"/>
</dbReference>
<dbReference type="GO" id="GO:0006508">
    <property type="term" value="P:proteolysis"/>
    <property type="evidence" value="ECO:0007669"/>
    <property type="project" value="UniProtKB-KW"/>
</dbReference>
<evidence type="ECO:0000313" key="8">
    <source>
        <dbReference type="EMBL" id="AIA31167.1"/>
    </source>
</evidence>
<evidence type="ECO:0000256" key="1">
    <source>
        <dbReference type="ARBA" id="ARBA00022670"/>
    </source>
</evidence>
<dbReference type="Pfam" id="PF20582">
    <property type="entry name" value="UPF0758_N"/>
    <property type="match status" value="1"/>
</dbReference>
<accession>A0A059Y128</accession>
<keyword evidence="2" id="KW-0479">Metal-binding</keyword>
<dbReference type="HOGENOM" id="CLU_073529_0_2_0"/>
<keyword evidence="4" id="KW-0862">Zinc</keyword>
<evidence type="ECO:0000256" key="2">
    <source>
        <dbReference type="ARBA" id="ARBA00022723"/>
    </source>
</evidence>
<dbReference type="AlphaFoldDB" id="A0A059Y128"/>
<dbReference type="PANTHER" id="PTHR30471">
    <property type="entry name" value="DNA REPAIR PROTEIN RADC"/>
    <property type="match status" value="1"/>
</dbReference>
<keyword evidence="3" id="KW-0378">Hydrolase</keyword>
<protein>
    <recommendedName>
        <fullName evidence="7">MPN domain-containing protein</fullName>
    </recommendedName>
</protein>
<dbReference type="PANTHER" id="PTHR30471:SF3">
    <property type="entry name" value="UPF0758 PROTEIN YEES-RELATED"/>
    <property type="match status" value="1"/>
</dbReference>
<keyword evidence="5" id="KW-0482">Metalloprotease</keyword>
<dbReference type="Proteomes" id="UP000027059">
    <property type="component" value="Chromosome"/>
</dbReference>
<name>A0A059Y128_9BACT</name>
<dbReference type="PROSITE" id="PS01302">
    <property type="entry name" value="UPF0758"/>
    <property type="match status" value="1"/>
</dbReference>
<dbReference type="Pfam" id="PF04002">
    <property type="entry name" value="RadC"/>
    <property type="match status" value="1"/>
</dbReference>
<keyword evidence="1" id="KW-0645">Protease</keyword>
<dbReference type="InterPro" id="IPR025657">
    <property type="entry name" value="RadC_JAB"/>
</dbReference>
<dbReference type="KEGG" id="lfp:Y981_11760"/>
<dbReference type="InterPro" id="IPR010994">
    <property type="entry name" value="RuvA_2-like"/>
</dbReference>
<dbReference type="PROSITE" id="PS50249">
    <property type="entry name" value="MPN"/>
    <property type="match status" value="1"/>
</dbReference>
<evidence type="ECO:0000256" key="3">
    <source>
        <dbReference type="ARBA" id="ARBA00022801"/>
    </source>
</evidence>
<dbReference type="InterPro" id="IPR001405">
    <property type="entry name" value="UPF0758"/>
</dbReference>
<evidence type="ECO:0000256" key="5">
    <source>
        <dbReference type="ARBA" id="ARBA00023049"/>
    </source>
</evidence>
<gene>
    <name evidence="8" type="ORF">Y981_11760</name>
</gene>
<organism evidence="8 9">
    <name type="scientific">Leptospirillum ferriphilum YSK</name>
    <dbReference type="NCBI Taxonomy" id="1441628"/>
    <lineage>
        <taxon>Bacteria</taxon>
        <taxon>Pseudomonadati</taxon>
        <taxon>Nitrospirota</taxon>
        <taxon>Nitrospiria</taxon>
        <taxon>Nitrospirales</taxon>
        <taxon>Nitrospiraceae</taxon>
        <taxon>Leptospirillum</taxon>
    </lineage>
</organism>
<evidence type="ECO:0000256" key="4">
    <source>
        <dbReference type="ARBA" id="ARBA00022833"/>
    </source>
</evidence>
<dbReference type="Gene3D" id="3.40.140.10">
    <property type="entry name" value="Cytidine Deaminase, domain 2"/>
    <property type="match status" value="1"/>
</dbReference>
<dbReference type="NCBIfam" id="TIGR00608">
    <property type="entry name" value="radc"/>
    <property type="match status" value="1"/>
</dbReference>
<evidence type="ECO:0000313" key="9">
    <source>
        <dbReference type="Proteomes" id="UP000027059"/>
    </source>
</evidence>
<dbReference type="CDD" id="cd08071">
    <property type="entry name" value="MPN_DUF2466"/>
    <property type="match status" value="1"/>
</dbReference>
<feature type="domain" description="MPN" evidence="7">
    <location>
        <begin position="109"/>
        <end position="231"/>
    </location>
</feature>